<feature type="repeat" description="ANK" evidence="11">
    <location>
        <begin position="199"/>
        <end position="231"/>
    </location>
</feature>
<dbReference type="GO" id="GO:0016020">
    <property type="term" value="C:membrane"/>
    <property type="evidence" value="ECO:0007669"/>
    <property type="project" value="UniProtKB-SubCell"/>
</dbReference>
<protein>
    <recommendedName>
        <fullName evidence="12">Palmitoyltransferase</fullName>
        <ecNumber evidence="12">2.3.1.225</ecNumber>
    </recommendedName>
</protein>
<evidence type="ECO:0000256" key="4">
    <source>
        <dbReference type="ARBA" id="ARBA00022737"/>
    </source>
</evidence>
<comment type="similarity">
    <text evidence="2">Belongs to the DHHC palmitoyltransferase family. AKR/ZDHHC17 subfamily.</text>
</comment>
<dbReference type="PROSITE" id="PS50216">
    <property type="entry name" value="DHHC"/>
    <property type="match status" value="1"/>
</dbReference>
<dbReference type="EC" id="2.3.1.225" evidence="12"/>
<feature type="compositionally biased region" description="Acidic residues" evidence="13">
    <location>
        <begin position="739"/>
        <end position="752"/>
    </location>
</feature>
<comment type="subcellular location">
    <subcellularLocation>
        <location evidence="1">Membrane</location>
        <topology evidence="1">Multi-pass membrane protein</topology>
    </subcellularLocation>
</comment>
<feature type="transmembrane region" description="Helical" evidence="12">
    <location>
        <begin position="273"/>
        <end position="296"/>
    </location>
</feature>
<evidence type="ECO:0000256" key="10">
    <source>
        <dbReference type="ARBA" id="ARBA00048048"/>
    </source>
</evidence>
<evidence type="ECO:0000256" key="6">
    <source>
        <dbReference type="ARBA" id="ARBA00023043"/>
    </source>
</evidence>
<dbReference type="EMBL" id="CCYA01000181">
    <property type="protein sequence ID" value="CEH12723.1"/>
    <property type="molecule type" value="Genomic_DNA"/>
</dbReference>
<dbReference type="SUPFAM" id="SSF48403">
    <property type="entry name" value="Ankyrin repeat"/>
    <property type="match status" value="1"/>
</dbReference>
<feature type="transmembrane region" description="Helical" evidence="12">
    <location>
        <begin position="333"/>
        <end position="350"/>
    </location>
</feature>
<evidence type="ECO:0000256" key="11">
    <source>
        <dbReference type="PROSITE-ProRule" id="PRU00023"/>
    </source>
</evidence>
<feature type="domain" description="Palmitoyltransferase DHHC" evidence="14">
    <location>
        <begin position="472"/>
        <end position="575"/>
    </location>
</feature>
<evidence type="ECO:0000256" key="9">
    <source>
        <dbReference type="ARBA" id="ARBA00023288"/>
    </source>
</evidence>
<feature type="region of interest" description="Disordered" evidence="13">
    <location>
        <begin position="724"/>
        <end position="760"/>
    </location>
</feature>
<feature type="repeat" description="ANK" evidence="11">
    <location>
        <begin position="61"/>
        <end position="93"/>
    </location>
</feature>
<proteinExistence type="inferred from homology"/>
<evidence type="ECO:0000313" key="15">
    <source>
        <dbReference type="EMBL" id="CEH12723.1"/>
    </source>
</evidence>
<feature type="repeat" description="ANK" evidence="11">
    <location>
        <begin position="98"/>
        <end position="127"/>
    </location>
</feature>
<evidence type="ECO:0000256" key="13">
    <source>
        <dbReference type="SAM" id="MobiDB-lite"/>
    </source>
</evidence>
<dbReference type="SMART" id="SM00248">
    <property type="entry name" value="ANK"/>
    <property type="match status" value="6"/>
</dbReference>
<dbReference type="GO" id="GO:0019706">
    <property type="term" value="F:protein-cysteine S-palmitoyltransferase activity"/>
    <property type="evidence" value="ECO:0007669"/>
    <property type="project" value="UniProtKB-EC"/>
</dbReference>
<feature type="transmembrane region" description="Helical" evidence="12">
    <location>
        <begin position="302"/>
        <end position="321"/>
    </location>
</feature>
<comment type="domain">
    <text evidence="12">The DHHC domain is required for palmitoyltransferase activity.</text>
</comment>
<keyword evidence="5 12" id="KW-1133">Transmembrane helix</keyword>
<comment type="catalytic activity">
    <reaction evidence="10 12">
        <text>L-cysteinyl-[protein] + hexadecanoyl-CoA = S-hexadecanoyl-L-cysteinyl-[protein] + CoA</text>
        <dbReference type="Rhea" id="RHEA:36683"/>
        <dbReference type="Rhea" id="RHEA-COMP:10131"/>
        <dbReference type="Rhea" id="RHEA-COMP:11032"/>
        <dbReference type="ChEBI" id="CHEBI:29950"/>
        <dbReference type="ChEBI" id="CHEBI:57287"/>
        <dbReference type="ChEBI" id="CHEBI:57379"/>
        <dbReference type="ChEBI" id="CHEBI:74151"/>
        <dbReference type="EC" id="2.3.1.225"/>
    </reaction>
</comment>
<keyword evidence="12" id="KW-0012">Acyltransferase</keyword>
<evidence type="ECO:0000256" key="7">
    <source>
        <dbReference type="ARBA" id="ARBA00023136"/>
    </source>
</evidence>
<evidence type="ECO:0000256" key="8">
    <source>
        <dbReference type="ARBA" id="ARBA00023139"/>
    </source>
</evidence>
<feature type="region of interest" description="Disordered" evidence="13">
    <location>
        <begin position="1"/>
        <end position="28"/>
    </location>
</feature>
<evidence type="ECO:0000259" key="14">
    <source>
        <dbReference type="Pfam" id="PF01529"/>
    </source>
</evidence>
<feature type="region of interest" description="Disordered" evidence="13">
    <location>
        <begin position="788"/>
        <end position="816"/>
    </location>
</feature>
<keyword evidence="8" id="KW-0564">Palmitate</keyword>
<feature type="transmembrane region" description="Helical" evidence="12">
    <location>
        <begin position="362"/>
        <end position="380"/>
    </location>
</feature>
<dbReference type="Proteomes" id="UP000054845">
    <property type="component" value="Unassembled WGS sequence"/>
</dbReference>
<feature type="compositionally biased region" description="Basic and acidic residues" evidence="13">
    <location>
        <begin position="802"/>
        <end position="816"/>
    </location>
</feature>
<feature type="transmembrane region" description="Helical" evidence="12">
    <location>
        <begin position="540"/>
        <end position="561"/>
    </location>
</feature>
<dbReference type="InterPro" id="IPR001594">
    <property type="entry name" value="Palmitoyltrfase_DHHC"/>
</dbReference>
<dbReference type="PANTHER" id="PTHR24161:SF85">
    <property type="entry name" value="PALMITOYLTRANSFERASE HIP14"/>
    <property type="match status" value="1"/>
</dbReference>
<evidence type="ECO:0000256" key="12">
    <source>
        <dbReference type="RuleBase" id="RU079119"/>
    </source>
</evidence>
<keyword evidence="4" id="KW-0677">Repeat</keyword>
<dbReference type="STRING" id="401625.A0A0P1BA88"/>
<name>A0A0P1BA88_9BASI</name>
<feature type="region of interest" description="Disordered" evidence="13">
    <location>
        <begin position="612"/>
        <end position="636"/>
    </location>
</feature>
<dbReference type="OrthoDB" id="6781668at2759"/>
<dbReference type="PANTHER" id="PTHR24161">
    <property type="entry name" value="ANK_REP_REGION DOMAIN-CONTAINING PROTEIN-RELATED"/>
    <property type="match status" value="1"/>
</dbReference>
<dbReference type="PRINTS" id="PR01415">
    <property type="entry name" value="ANKYRIN"/>
</dbReference>
<dbReference type="PROSITE" id="PS50088">
    <property type="entry name" value="ANK_REPEAT"/>
    <property type="match status" value="4"/>
</dbReference>
<keyword evidence="16" id="KW-1185">Reference proteome</keyword>
<keyword evidence="12 15" id="KW-0808">Transferase</keyword>
<dbReference type="Gene3D" id="1.25.40.20">
    <property type="entry name" value="Ankyrin repeat-containing domain"/>
    <property type="match status" value="2"/>
</dbReference>
<feature type="transmembrane region" description="Helical" evidence="12">
    <location>
        <begin position="487"/>
        <end position="509"/>
    </location>
</feature>
<reference evidence="15 16" key="1">
    <citation type="submission" date="2014-09" db="EMBL/GenBank/DDBJ databases">
        <authorList>
            <person name="Magalhaes I.L.F."/>
            <person name="Oliveira U."/>
            <person name="Santos F.R."/>
            <person name="Vidigal T.H.D.A."/>
            <person name="Brescovit A.D."/>
            <person name="Santos A.J."/>
        </authorList>
    </citation>
    <scope>NUCLEOTIDE SEQUENCE [LARGE SCALE GENOMIC DNA]</scope>
</reference>
<feature type="domain" description="Palmitoyltransferase DHHC" evidence="14">
    <location>
        <begin position="414"/>
        <end position="445"/>
    </location>
</feature>
<dbReference type="InterPro" id="IPR002110">
    <property type="entry name" value="Ankyrin_rpt"/>
</dbReference>
<feature type="compositionally biased region" description="Low complexity" evidence="13">
    <location>
        <begin position="627"/>
        <end position="636"/>
    </location>
</feature>
<evidence type="ECO:0000256" key="2">
    <source>
        <dbReference type="ARBA" id="ARBA00010104"/>
    </source>
</evidence>
<sequence length="816" mass="87959">MSGSTPPATPLTGLSATTAGSGISRPGTPATIHSAAQRGDVGLIKHLIQTGRASANDRDQEGITPLHWAAINAHVPCCALLIEKGAEVDALGGDLVASPLQWAARNGHLNVIHLLLKSGADPTIADAQGFNALHLVTHSSAVMPLLLLLQHNAFAAPSALDISDSQGHTPLMWAAYQGDALSVDLLLAHGANVHAKDATGLTPMHWAVVKGNRLCIRKLAGTGSDLWAKEEGGKTPREMAVELKSEAAYRKALADVGLYEDGRRKSRVAGERSARIAIVLLPFFFLGLMFTTLGALPWFVGMPFVAAEFFGMHHVITRVLLDPLEVDSLQRSTYFLGIVAGSVAWVGWEWARKVVHATPGHALANLLFAIAFLSCSWNLFRAATLEAGFAPLPQTEAERRDVILQLVDEGKLNGTTYCITCLTRRPMRSKHCRLCKRCVARHDHHVSKQRGVTILMSLTSRRPLLRLSVPQCPWVASCVGMNNHRQFIVFVGSLVIGILLFIYLVYHYYALNATYPYVPLITASCLLTNDLCSATDYDSFLFSVTLWATLQLTWTIILLVAQTWQIARQMTTLEVSNLGRYGWMGGKGGSSMTSQTSFMEARAARLAAQGISTDQSDTTADDDFDGTRPGSIGPGSPNIGARHGHSHGPVAALKGAGNWLLSIVGLDLYTRGKAGEGLKKASAAGNPFDLGLVGNCRDFWTTGRELGVDYATLYEIPVGGFQSSARRRRRRRVHTIDGQEIESGSDDEDNEASESGALGRSVSAGRRRWNMWRNLNLNLGSAAGIGASGSANGYQPIQQDNLSDRPADHDAASRMA</sequence>
<keyword evidence="9" id="KW-0449">Lipoprotein</keyword>
<evidence type="ECO:0000313" key="16">
    <source>
        <dbReference type="Proteomes" id="UP000054845"/>
    </source>
</evidence>
<dbReference type="PROSITE" id="PS50297">
    <property type="entry name" value="ANK_REP_REGION"/>
    <property type="match status" value="4"/>
</dbReference>
<evidence type="ECO:0000256" key="5">
    <source>
        <dbReference type="ARBA" id="ARBA00022989"/>
    </source>
</evidence>
<feature type="compositionally biased region" description="Polar residues" evidence="13">
    <location>
        <begin position="1"/>
        <end position="21"/>
    </location>
</feature>
<dbReference type="Pfam" id="PF01529">
    <property type="entry name" value="DHHC"/>
    <property type="match status" value="2"/>
</dbReference>
<dbReference type="Pfam" id="PF12796">
    <property type="entry name" value="Ank_2"/>
    <property type="match status" value="2"/>
</dbReference>
<evidence type="ECO:0000256" key="1">
    <source>
        <dbReference type="ARBA" id="ARBA00004141"/>
    </source>
</evidence>
<feature type="repeat" description="ANK" evidence="11">
    <location>
        <begin position="166"/>
        <end position="198"/>
    </location>
</feature>
<keyword evidence="7 12" id="KW-0472">Membrane</keyword>
<dbReference type="InterPro" id="IPR036770">
    <property type="entry name" value="Ankyrin_rpt-contain_sf"/>
</dbReference>
<organism evidence="15 16">
    <name type="scientific">Ceraceosorus bombacis</name>
    <dbReference type="NCBI Taxonomy" id="401625"/>
    <lineage>
        <taxon>Eukaryota</taxon>
        <taxon>Fungi</taxon>
        <taxon>Dikarya</taxon>
        <taxon>Basidiomycota</taxon>
        <taxon>Ustilaginomycotina</taxon>
        <taxon>Exobasidiomycetes</taxon>
        <taxon>Ceraceosorales</taxon>
        <taxon>Ceraceosoraceae</taxon>
        <taxon>Ceraceosorus</taxon>
    </lineage>
</organism>
<evidence type="ECO:0000256" key="3">
    <source>
        <dbReference type="ARBA" id="ARBA00022692"/>
    </source>
</evidence>
<accession>A0A0P1BA88</accession>
<keyword evidence="6 11" id="KW-0040">ANK repeat</keyword>
<dbReference type="AlphaFoldDB" id="A0A0P1BA88"/>
<keyword evidence="3 12" id="KW-0812">Transmembrane</keyword>